<dbReference type="SMART" id="SM00421">
    <property type="entry name" value="HTH_LUXR"/>
    <property type="match status" value="1"/>
</dbReference>
<dbReference type="InterPro" id="IPR039420">
    <property type="entry name" value="WalR-like"/>
</dbReference>
<dbReference type="SUPFAM" id="SSF52172">
    <property type="entry name" value="CheY-like"/>
    <property type="match status" value="1"/>
</dbReference>
<evidence type="ECO:0000256" key="1">
    <source>
        <dbReference type="ARBA" id="ARBA00023125"/>
    </source>
</evidence>
<dbReference type="InterPro" id="IPR001789">
    <property type="entry name" value="Sig_transdc_resp-reg_receiver"/>
</dbReference>
<dbReference type="Pfam" id="PF00196">
    <property type="entry name" value="GerE"/>
    <property type="match status" value="1"/>
</dbReference>
<dbReference type="PROSITE" id="PS50110">
    <property type="entry name" value="RESPONSE_REGULATORY"/>
    <property type="match status" value="1"/>
</dbReference>
<sequence>MTDSRQIPEADKVAEQPLRDLATPVFIVDDHALVGTALARSLHDEGMHAKHCRAGSTEGILAEAAALTPGLALLDLDLGRDAEGNRIDGADLIEPLRASGWRVLVLSGSADHGRIGATLDAGALAWVPKHAPFPTLLRAVREAAAGREVMSPARRRQFIDLHHRRLAESRELTEKLARLTQREREVLAELARGRRAQAVADLFVVSLATVRTQIRAVLTKLEVGSQLEAVALYRKAHRR</sequence>
<evidence type="ECO:0000259" key="4">
    <source>
        <dbReference type="PROSITE" id="PS50110"/>
    </source>
</evidence>
<gene>
    <name evidence="5" type="ORF">HF526_23555</name>
</gene>
<feature type="domain" description="Response regulatory" evidence="4">
    <location>
        <begin position="24"/>
        <end position="144"/>
    </location>
</feature>
<evidence type="ECO:0000313" key="6">
    <source>
        <dbReference type="Proteomes" id="UP000820669"/>
    </source>
</evidence>
<protein>
    <submittedName>
        <fullName evidence="5">Response regulator transcription factor</fullName>
    </submittedName>
</protein>
<dbReference type="PRINTS" id="PR00038">
    <property type="entry name" value="HTHLUXR"/>
</dbReference>
<dbReference type="InterPro" id="IPR000792">
    <property type="entry name" value="Tscrpt_reg_LuxR_C"/>
</dbReference>
<keyword evidence="1" id="KW-0238">DNA-binding</keyword>
<dbReference type="SMART" id="SM00448">
    <property type="entry name" value="REC"/>
    <property type="match status" value="1"/>
</dbReference>
<dbReference type="PROSITE" id="PS00622">
    <property type="entry name" value="HTH_LUXR_1"/>
    <property type="match status" value="1"/>
</dbReference>
<feature type="modified residue" description="4-aspartylphosphate" evidence="2">
    <location>
        <position position="75"/>
    </location>
</feature>
<keyword evidence="2" id="KW-0597">Phosphoprotein</keyword>
<evidence type="ECO:0000313" key="5">
    <source>
        <dbReference type="EMBL" id="NMI00263.1"/>
    </source>
</evidence>
<dbReference type="Pfam" id="PF00072">
    <property type="entry name" value="Response_reg"/>
    <property type="match status" value="1"/>
</dbReference>
<keyword evidence="6" id="KW-1185">Reference proteome</keyword>
<evidence type="ECO:0000256" key="2">
    <source>
        <dbReference type="PROSITE-ProRule" id="PRU00169"/>
    </source>
</evidence>
<accession>A0ABX1SHE9</accession>
<organism evidence="5 6">
    <name type="scientific">Pseudonocardia acidicola</name>
    <dbReference type="NCBI Taxonomy" id="2724939"/>
    <lineage>
        <taxon>Bacteria</taxon>
        <taxon>Bacillati</taxon>
        <taxon>Actinomycetota</taxon>
        <taxon>Actinomycetes</taxon>
        <taxon>Pseudonocardiales</taxon>
        <taxon>Pseudonocardiaceae</taxon>
        <taxon>Pseudonocardia</taxon>
    </lineage>
</organism>
<evidence type="ECO:0000259" key="3">
    <source>
        <dbReference type="PROSITE" id="PS50043"/>
    </source>
</evidence>
<dbReference type="Proteomes" id="UP000820669">
    <property type="component" value="Unassembled WGS sequence"/>
</dbReference>
<reference evidence="5 6" key="1">
    <citation type="submission" date="2020-04" db="EMBL/GenBank/DDBJ databases">
        <authorList>
            <person name="Klaysubun C."/>
            <person name="Duangmal K."/>
            <person name="Lipun K."/>
        </authorList>
    </citation>
    <scope>NUCLEOTIDE SEQUENCE [LARGE SCALE GENOMIC DNA]</scope>
    <source>
        <strain evidence="5 6">K10HN5</strain>
    </source>
</reference>
<dbReference type="PANTHER" id="PTHR43214:SF44">
    <property type="entry name" value="TWO-COMPONENT RESPONSE REGULATOR"/>
    <property type="match status" value="1"/>
</dbReference>
<feature type="domain" description="HTH luxR-type" evidence="3">
    <location>
        <begin position="172"/>
        <end position="239"/>
    </location>
</feature>
<dbReference type="Gene3D" id="3.40.50.2300">
    <property type="match status" value="1"/>
</dbReference>
<dbReference type="InterPro" id="IPR011006">
    <property type="entry name" value="CheY-like_superfamily"/>
</dbReference>
<dbReference type="SUPFAM" id="SSF46894">
    <property type="entry name" value="C-terminal effector domain of the bipartite response regulators"/>
    <property type="match status" value="1"/>
</dbReference>
<dbReference type="EMBL" id="JAAXLA010000052">
    <property type="protein sequence ID" value="NMI00263.1"/>
    <property type="molecule type" value="Genomic_DNA"/>
</dbReference>
<name>A0ABX1SHE9_9PSEU</name>
<dbReference type="PANTHER" id="PTHR43214">
    <property type="entry name" value="TWO-COMPONENT RESPONSE REGULATOR"/>
    <property type="match status" value="1"/>
</dbReference>
<comment type="caution">
    <text evidence="5">The sequence shown here is derived from an EMBL/GenBank/DDBJ whole genome shotgun (WGS) entry which is preliminary data.</text>
</comment>
<dbReference type="InterPro" id="IPR016032">
    <property type="entry name" value="Sig_transdc_resp-reg_C-effctor"/>
</dbReference>
<proteinExistence type="predicted"/>
<dbReference type="PROSITE" id="PS50043">
    <property type="entry name" value="HTH_LUXR_2"/>
    <property type="match status" value="1"/>
</dbReference>
<dbReference type="RefSeq" id="WP_169383738.1">
    <property type="nucleotide sequence ID" value="NZ_JAAXLA010000052.1"/>
</dbReference>